<dbReference type="InterPro" id="IPR001810">
    <property type="entry name" value="F-box_dom"/>
</dbReference>
<dbReference type="STRING" id="3641.A0A061F6I5"/>
<dbReference type="InterPro" id="IPR055294">
    <property type="entry name" value="FBL60-like"/>
</dbReference>
<evidence type="ECO:0000259" key="1">
    <source>
        <dbReference type="Pfam" id="PF00646"/>
    </source>
</evidence>
<dbReference type="CDD" id="cd22160">
    <property type="entry name" value="F-box_AtFBL13-like"/>
    <property type="match status" value="1"/>
</dbReference>
<dbReference type="Gene3D" id="1.20.1280.50">
    <property type="match status" value="1"/>
</dbReference>
<evidence type="ECO:0000313" key="3">
    <source>
        <dbReference type="Proteomes" id="UP000026915"/>
    </source>
</evidence>
<reference evidence="2 3" key="1">
    <citation type="journal article" date="2013" name="Genome Biol.">
        <title>The genome sequence of the most widely cultivated cacao type and its use to identify candidate genes regulating pod color.</title>
        <authorList>
            <person name="Motamayor J.C."/>
            <person name="Mockaitis K."/>
            <person name="Schmutz J."/>
            <person name="Haiminen N."/>
            <person name="Iii D.L."/>
            <person name="Cornejo O."/>
            <person name="Findley S.D."/>
            <person name="Zheng P."/>
            <person name="Utro F."/>
            <person name="Royaert S."/>
            <person name="Saski C."/>
            <person name="Jenkins J."/>
            <person name="Podicheti R."/>
            <person name="Zhao M."/>
            <person name="Scheffler B.E."/>
            <person name="Stack J.C."/>
            <person name="Feltus F.A."/>
            <person name="Mustiga G.M."/>
            <person name="Amores F."/>
            <person name="Phillips W."/>
            <person name="Marelli J.P."/>
            <person name="May G.D."/>
            <person name="Shapiro H."/>
            <person name="Ma J."/>
            <person name="Bustamante C.D."/>
            <person name="Schnell R.J."/>
            <person name="Main D."/>
            <person name="Gilbert D."/>
            <person name="Parida L."/>
            <person name="Kuhn D.N."/>
        </authorList>
    </citation>
    <scope>NUCLEOTIDE SEQUENCE [LARGE SCALE GENOMIC DNA]</scope>
    <source>
        <strain evidence="3">cv. Matina 1-6</strain>
    </source>
</reference>
<proteinExistence type="predicted"/>
<dbReference type="InterPro" id="IPR053781">
    <property type="entry name" value="F-box_AtFBL13-like"/>
</dbReference>
<dbReference type="InParanoid" id="A0A061F6I5"/>
<protein>
    <recommendedName>
        <fullName evidence="1">F-box domain-containing protein</fullName>
    </recommendedName>
</protein>
<dbReference type="PANTHER" id="PTHR31293:SF12">
    <property type="entry name" value="RNI-LIKE SUPERFAMILY PROTEIN"/>
    <property type="match status" value="1"/>
</dbReference>
<feature type="non-terminal residue" evidence="2">
    <location>
        <position position="1"/>
    </location>
</feature>
<evidence type="ECO:0000313" key="2">
    <source>
        <dbReference type="EMBL" id="EOY12493.1"/>
    </source>
</evidence>
<dbReference type="SUPFAM" id="SSF81383">
    <property type="entry name" value="F-box domain"/>
    <property type="match status" value="1"/>
</dbReference>
<dbReference type="Pfam" id="PF00646">
    <property type="entry name" value="F-box"/>
    <property type="match status" value="1"/>
</dbReference>
<gene>
    <name evidence="2" type="ORF">TCM_030982</name>
</gene>
<sequence>VQSRKFRFFLCYSVEFLMVRSCPIENCGRGETETDRISDLSDELLCRIISSLPLRETVRTSILSRRWKNLFTLISRLNIDDNDEPVKRYPLWIRGSCG</sequence>
<dbReference type="AlphaFoldDB" id="A0A061F6I5"/>
<name>A0A061F6I5_THECC</name>
<dbReference type="FunCoup" id="A0A061F6I5">
    <property type="interactions" value="13"/>
</dbReference>
<dbReference type="InterPro" id="IPR036047">
    <property type="entry name" value="F-box-like_dom_sf"/>
</dbReference>
<accession>A0A061F6I5</accession>
<dbReference type="PANTHER" id="PTHR31293">
    <property type="entry name" value="RNI-LIKE SUPERFAMILY PROTEIN"/>
    <property type="match status" value="1"/>
</dbReference>
<keyword evidence="3" id="KW-1185">Reference proteome</keyword>
<organism evidence="2 3">
    <name type="scientific">Theobroma cacao</name>
    <name type="common">Cacao</name>
    <name type="synonym">Cocoa</name>
    <dbReference type="NCBI Taxonomy" id="3641"/>
    <lineage>
        <taxon>Eukaryota</taxon>
        <taxon>Viridiplantae</taxon>
        <taxon>Streptophyta</taxon>
        <taxon>Embryophyta</taxon>
        <taxon>Tracheophyta</taxon>
        <taxon>Spermatophyta</taxon>
        <taxon>Magnoliopsida</taxon>
        <taxon>eudicotyledons</taxon>
        <taxon>Gunneridae</taxon>
        <taxon>Pentapetalae</taxon>
        <taxon>rosids</taxon>
        <taxon>malvids</taxon>
        <taxon>Malvales</taxon>
        <taxon>Malvaceae</taxon>
        <taxon>Byttnerioideae</taxon>
        <taxon>Theobroma</taxon>
    </lineage>
</organism>
<dbReference type="Proteomes" id="UP000026915">
    <property type="component" value="Chromosome 7"/>
</dbReference>
<dbReference type="HOGENOM" id="CLU_2339786_0_0_1"/>
<dbReference type="Gramene" id="EOY12493">
    <property type="protein sequence ID" value="EOY12493"/>
    <property type="gene ID" value="TCM_030982"/>
</dbReference>
<feature type="domain" description="F-box" evidence="1">
    <location>
        <begin position="37"/>
        <end position="72"/>
    </location>
</feature>
<dbReference type="EMBL" id="CM001885">
    <property type="protein sequence ID" value="EOY12493.1"/>
    <property type="molecule type" value="Genomic_DNA"/>
</dbReference>